<dbReference type="RefSeq" id="WP_012464124.1">
    <property type="nucleotide sequence ID" value="NC_010794.1"/>
</dbReference>
<dbReference type="GO" id="GO:0015171">
    <property type="term" value="F:amino acid transmembrane transporter activity"/>
    <property type="evidence" value="ECO:0007669"/>
    <property type="project" value="TreeGrafter"/>
</dbReference>
<proteinExistence type="predicted"/>
<keyword evidence="3 6" id="KW-0812">Transmembrane</keyword>
<keyword evidence="2" id="KW-0813">Transport</keyword>
<feature type="transmembrane region" description="Helical" evidence="6">
    <location>
        <begin position="242"/>
        <end position="268"/>
    </location>
</feature>
<dbReference type="AlphaFoldDB" id="B3DXD3"/>
<dbReference type="OrthoDB" id="178667at2"/>
<evidence type="ECO:0000256" key="4">
    <source>
        <dbReference type="ARBA" id="ARBA00022989"/>
    </source>
</evidence>
<dbReference type="STRING" id="481448.Minf_1788"/>
<dbReference type="InterPro" id="IPR002293">
    <property type="entry name" value="AA/rel_permease1"/>
</dbReference>
<feature type="transmembrane region" description="Helical" evidence="6">
    <location>
        <begin position="422"/>
        <end position="440"/>
    </location>
</feature>
<feature type="transmembrane region" description="Helical" evidence="6">
    <location>
        <begin position="168"/>
        <end position="189"/>
    </location>
</feature>
<keyword evidence="4 6" id="KW-1133">Transmembrane helix</keyword>
<dbReference type="PANTHER" id="PTHR43243:SF4">
    <property type="entry name" value="CATIONIC AMINO ACID TRANSPORTER 4"/>
    <property type="match status" value="1"/>
</dbReference>
<dbReference type="PIRSF" id="PIRSF006060">
    <property type="entry name" value="AA_transporter"/>
    <property type="match status" value="1"/>
</dbReference>
<gene>
    <name evidence="7" type="primary">potE</name>
    <name evidence="7" type="ordered locus">Minf_1788</name>
</gene>
<evidence type="ECO:0000313" key="8">
    <source>
        <dbReference type="Proteomes" id="UP000009149"/>
    </source>
</evidence>
<feature type="transmembrane region" description="Helical" evidence="6">
    <location>
        <begin position="365"/>
        <end position="383"/>
    </location>
</feature>
<feature type="transmembrane region" description="Helical" evidence="6">
    <location>
        <begin position="288"/>
        <end position="311"/>
    </location>
</feature>
<dbReference type="KEGG" id="min:Minf_1788"/>
<dbReference type="PANTHER" id="PTHR43243">
    <property type="entry name" value="INNER MEMBRANE TRANSPORTER YGJI-RELATED"/>
    <property type="match status" value="1"/>
</dbReference>
<sequence>MDLLKPSEKQKLAKTLNAFDLFLLGVGAIIGSGIFVLTGVAAAREAGPALSISFVFAGIVCLFTAFAYAEFSSVIHSAGSAYTYAYRAIGRFAGWITGWCLILAYLLTGAVVSIGWSAYMVDLLKAVGIVVPFQFAHAPSEGGMMNVPAMGIVFLMALLLSKGVKESAWFNHFIVGLKLAVIVLFIFVASRHLNMSNWVPFMPFGWKGVMGGAAFIFFAYLGFDAVSTTAEEAKNPGKDLPLGIIGSLVFCTFLYILVGLLLTGVVSYKKLDVKDPVTYALMQVGERLTASVVSVGALGGITSALLVNMYGQSRIFFAMSRDRFLPPFLEKLHPKFNTPYRIILSSGLIVALLAGFTPIHTVAELTNVGALTAFIMVSVSVLVMRKKNPELIAPFRAPGMPWTGILSILSCFFLIIHLSKTTLIAFVGWLCLGAVLYFFYWNYPARKEPKNIAPL</sequence>
<evidence type="ECO:0000313" key="7">
    <source>
        <dbReference type="EMBL" id="ACD83842.1"/>
    </source>
</evidence>
<comment type="subcellular location">
    <subcellularLocation>
        <location evidence="1">Membrane</location>
        <topology evidence="1">Multi-pass membrane protein</topology>
    </subcellularLocation>
</comment>
<evidence type="ECO:0000256" key="6">
    <source>
        <dbReference type="SAM" id="Phobius"/>
    </source>
</evidence>
<dbReference type="HOGENOM" id="CLU_007946_15_12_0"/>
<organism evidence="7 8">
    <name type="scientific">Methylacidiphilum infernorum (isolate V4)</name>
    <name type="common">Methylokorus infernorum (strain V4)</name>
    <dbReference type="NCBI Taxonomy" id="481448"/>
    <lineage>
        <taxon>Bacteria</taxon>
        <taxon>Pseudomonadati</taxon>
        <taxon>Verrucomicrobiota</taxon>
        <taxon>Methylacidiphilae</taxon>
        <taxon>Methylacidiphilales</taxon>
        <taxon>Methylacidiphilaceae</taxon>
        <taxon>Methylacidiphilum (ex Ratnadevi et al. 2023)</taxon>
    </lineage>
</organism>
<evidence type="ECO:0000256" key="1">
    <source>
        <dbReference type="ARBA" id="ARBA00004141"/>
    </source>
</evidence>
<dbReference type="eggNOG" id="COG0531">
    <property type="taxonomic scope" value="Bacteria"/>
</dbReference>
<accession>B3DXD3</accession>
<feature type="transmembrane region" description="Helical" evidence="6">
    <location>
        <begin position="340"/>
        <end position="359"/>
    </location>
</feature>
<feature type="transmembrane region" description="Helical" evidence="6">
    <location>
        <begin position="49"/>
        <end position="71"/>
    </location>
</feature>
<dbReference type="EMBL" id="CP000975">
    <property type="protein sequence ID" value="ACD83842.1"/>
    <property type="molecule type" value="Genomic_DNA"/>
</dbReference>
<feature type="transmembrane region" description="Helical" evidence="6">
    <location>
        <begin position="209"/>
        <end position="230"/>
    </location>
</feature>
<protein>
    <submittedName>
        <fullName evidence="7">Amino acid transporter</fullName>
    </submittedName>
</protein>
<keyword evidence="5 6" id="KW-0472">Membrane</keyword>
<dbReference type="GO" id="GO:0016020">
    <property type="term" value="C:membrane"/>
    <property type="evidence" value="ECO:0007669"/>
    <property type="project" value="UniProtKB-SubCell"/>
</dbReference>
<evidence type="ECO:0000256" key="5">
    <source>
        <dbReference type="ARBA" id="ARBA00023136"/>
    </source>
</evidence>
<feature type="transmembrane region" description="Helical" evidence="6">
    <location>
        <begin position="21"/>
        <end position="43"/>
    </location>
</feature>
<evidence type="ECO:0000256" key="3">
    <source>
        <dbReference type="ARBA" id="ARBA00022692"/>
    </source>
</evidence>
<feature type="transmembrane region" description="Helical" evidence="6">
    <location>
        <begin position="395"/>
        <end position="416"/>
    </location>
</feature>
<name>B3DXD3_METI4</name>
<feature type="transmembrane region" description="Helical" evidence="6">
    <location>
        <begin position="143"/>
        <end position="161"/>
    </location>
</feature>
<dbReference type="Proteomes" id="UP000009149">
    <property type="component" value="Chromosome"/>
</dbReference>
<feature type="transmembrane region" description="Helical" evidence="6">
    <location>
        <begin position="92"/>
        <end position="116"/>
    </location>
</feature>
<evidence type="ECO:0000256" key="2">
    <source>
        <dbReference type="ARBA" id="ARBA00022448"/>
    </source>
</evidence>
<reference evidence="7 8" key="1">
    <citation type="journal article" date="2008" name="Biol. Direct">
        <title>Complete genome sequence of the extremely acidophilic methanotroph isolate V4, Methylacidiphilum infernorum, a representative of the bacterial phylum Verrucomicrobia.</title>
        <authorList>
            <person name="Hou S."/>
            <person name="Makarova K.S."/>
            <person name="Saw J.H."/>
            <person name="Senin P."/>
            <person name="Ly B.V."/>
            <person name="Zhou Z."/>
            <person name="Ren Y."/>
            <person name="Wang J."/>
            <person name="Galperin M.Y."/>
            <person name="Omelchenko M.V."/>
            <person name="Wolf Y.I."/>
            <person name="Yutin N."/>
            <person name="Koonin E.V."/>
            <person name="Stott M.B."/>
            <person name="Mountain B.W."/>
            <person name="Crowe M.A."/>
            <person name="Smirnova A.V."/>
            <person name="Dunfield P.F."/>
            <person name="Feng L."/>
            <person name="Wang L."/>
            <person name="Alam M."/>
        </authorList>
    </citation>
    <scope>NUCLEOTIDE SEQUENCE [LARGE SCALE GENOMIC DNA]</scope>
    <source>
        <strain evidence="8">Isolate V4</strain>
    </source>
</reference>
<dbReference type="Gene3D" id="1.20.1740.10">
    <property type="entry name" value="Amino acid/polyamine transporter I"/>
    <property type="match status" value="1"/>
</dbReference>
<dbReference type="Pfam" id="PF13520">
    <property type="entry name" value="AA_permease_2"/>
    <property type="match status" value="1"/>
</dbReference>